<protein>
    <submittedName>
        <fullName evidence="9">Glycoside hydrolase family 75 protein</fullName>
    </submittedName>
</protein>
<dbReference type="Proteomes" id="UP001216674">
    <property type="component" value="Unassembled WGS sequence"/>
</dbReference>
<keyword evidence="6" id="KW-0326">Glycosidase</keyword>
<feature type="chain" id="PRO_5045526081" evidence="8">
    <location>
        <begin position="22"/>
        <end position="233"/>
    </location>
</feature>
<keyword evidence="5" id="KW-0119">Carbohydrate metabolism</keyword>
<comment type="caution">
    <text evidence="9">The sequence shown here is derived from an EMBL/GenBank/DDBJ whole genome shotgun (WGS) entry which is preliminary data.</text>
</comment>
<name>A0ABT6ASR3_9BURK</name>
<sequence>MRKLGLTLTLITLWAAGPTHAGPLEDVQRLVAKASAAPVTFSDGTSQWIGNPFVYRTSNGKAIIVKAADLKLDTDGASKEIRACDNTSAAGTALPGPKGKPTDANITPYFVLPGCADAANKAACKAPYKQLGMQLGDLATVISGDKIAFAIAADSGPEKKFGEGSIQLHRQLGHEVVGKVAGRPKCAANRSLASETYLVVFPGSNKTWLPNDRIQQEAGALWNGLLSEEAEAK</sequence>
<dbReference type="RefSeq" id="WP_276266366.1">
    <property type="nucleotide sequence ID" value="NZ_JARJLM010000371.1"/>
</dbReference>
<accession>A0ABT6ASR3</accession>
<proteinExistence type="predicted"/>
<reference evidence="9 10" key="1">
    <citation type="submission" date="2023-03" db="EMBL/GenBank/DDBJ databases">
        <title>Draft assemblies of triclosan tolerant bacteria isolated from returned activated sludge.</title>
        <authorList>
            <person name="Van Hamelsveld S."/>
        </authorList>
    </citation>
    <scope>NUCLEOTIDE SEQUENCE [LARGE SCALE GENOMIC DNA]</scope>
    <source>
        <strain evidence="9 10">GW210010_S58</strain>
    </source>
</reference>
<dbReference type="InterPro" id="IPR009939">
    <property type="entry name" value="Chitosanase_fungal"/>
</dbReference>
<dbReference type="GO" id="GO:0016787">
    <property type="term" value="F:hydrolase activity"/>
    <property type="evidence" value="ECO:0007669"/>
    <property type="project" value="UniProtKB-KW"/>
</dbReference>
<feature type="signal peptide" evidence="8">
    <location>
        <begin position="1"/>
        <end position="21"/>
    </location>
</feature>
<evidence type="ECO:0000256" key="5">
    <source>
        <dbReference type="ARBA" id="ARBA00023277"/>
    </source>
</evidence>
<dbReference type="EMBL" id="JARJLM010000371">
    <property type="protein sequence ID" value="MDF3835652.1"/>
    <property type="molecule type" value="Genomic_DNA"/>
</dbReference>
<evidence type="ECO:0000313" key="10">
    <source>
        <dbReference type="Proteomes" id="UP001216674"/>
    </source>
</evidence>
<evidence type="ECO:0000256" key="2">
    <source>
        <dbReference type="ARBA" id="ARBA00022525"/>
    </source>
</evidence>
<evidence type="ECO:0000256" key="7">
    <source>
        <dbReference type="ARBA" id="ARBA00023326"/>
    </source>
</evidence>
<comment type="subcellular location">
    <subcellularLocation>
        <location evidence="1">Secreted</location>
    </subcellularLocation>
</comment>
<keyword evidence="4 9" id="KW-0378">Hydrolase</keyword>
<evidence type="ECO:0000256" key="3">
    <source>
        <dbReference type="ARBA" id="ARBA00022729"/>
    </source>
</evidence>
<organism evidence="9 10">
    <name type="scientific">Cupriavidus basilensis</name>
    <dbReference type="NCBI Taxonomy" id="68895"/>
    <lineage>
        <taxon>Bacteria</taxon>
        <taxon>Pseudomonadati</taxon>
        <taxon>Pseudomonadota</taxon>
        <taxon>Betaproteobacteria</taxon>
        <taxon>Burkholderiales</taxon>
        <taxon>Burkholderiaceae</taxon>
        <taxon>Cupriavidus</taxon>
    </lineage>
</organism>
<keyword evidence="7" id="KW-0624">Polysaccharide degradation</keyword>
<evidence type="ECO:0000256" key="4">
    <source>
        <dbReference type="ARBA" id="ARBA00022801"/>
    </source>
</evidence>
<keyword evidence="10" id="KW-1185">Reference proteome</keyword>
<dbReference type="Pfam" id="PF07335">
    <property type="entry name" value="Glyco_hydro_75"/>
    <property type="match status" value="1"/>
</dbReference>
<gene>
    <name evidence="9" type="ORF">P3W85_22260</name>
</gene>
<evidence type="ECO:0000256" key="8">
    <source>
        <dbReference type="SAM" id="SignalP"/>
    </source>
</evidence>
<keyword evidence="3 8" id="KW-0732">Signal</keyword>
<evidence type="ECO:0000256" key="1">
    <source>
        <dbReference type="ARBA" id="ARBA00004613"/>
    </source>
</evidence>
<evidence type="ECO:0000313" key="9">
    <source>
        <dbReference type="EMBL" id="MDF3835652.1"/>
    </source>
</evidence>
<keyword evidence="2" id="KW-0964">Secreted</keyword>
<evidence type="ECO:0000256" key="6">
    <source>
        <dbReference type="ARBA" id="ARBA00023295"/>
    </source>
</evidence>